<reference evidence="12 13" key="1">
    <citation type="submission" date="2020-05" db="EMBL/GenBank/DDBJ databases">
        <title>FDA dAtabase for Regulatory Grade micrObial Sequences (FDA-ARGOS): Supporting development and validation of Infectious Disease Dx tests.</title>
        <authorList>
            <person name="Pederson C."/>
            <person name="Tallon L."/>
            <person name="Sadzewicz L."/>
            <person name="Zhao X."/>
            <person name="Vavikolanu K."/>
            <person name="Mehta A."/>
            <person name="Aluvathingal J."/>
            <person name="Nadendla S."/>
            <person name="Myers T."/>
            <person name="Yan Y."/>
            <person name="Sichtig H."/>
        </authorList>
    </citation>
    <scope>NUCLEOTIDE SEQUENCE [LARGE SCALE GENOMIC DNA]</scope>
    <source>
        <strain evidence="12 13">FDAARGOS_764</strain>
    </source>
</reference>
<comment type="function">
    <text evidence="9">A type II topoisomerase that negatively supercoils closed circular double-stranded (ds) DNA in an ATP-dependent manner to modulate DNA topology and maintain chromosomes in an underwound state. Negative supercoiling favors strand separation, and DNA replication, transcription, recombination and repair, all of which involve strand separation. Also able to catalyze the interconversion of other topological isomers of dsDNA rings, including catenanes and knotted rings. Type II topoisomerases break and join 2 DNA strands simultaneously in an ATP-dependent manner.</text>
</comment>
<dbReference type="Gene3D" id="2.120.10.90">
    <property type="entry name" value="DNA gyrase/topoisomerase IV, subunit A, C-terminal"/>
    <property type="match status" value="1"/>
</dbReference>
<evidence type="ECO:0000256" key="6">
    <source>
        <dbReference type="ARBA" id="ARBA00023125"/>
    </source>
</evidence>
<dbReference type="RefSeq" id="WP_002840807.1">
    <property type="nucleotide sequence ID" value="NZ_CABKMR010000001.1"/>
</dbReference>
<dbReference type="GO" id="GO:0005737">
    <property type="term" value="C:cytoplasm"/>
    <property type="evidence" value="ECO:0007669"/>
    <property type="project" value="UniProtKB-SubCell"/>
</dbReference>
<dbReference type="AlphaFoldDB" id="A0A133MVR8"/>
<dbReference type="CDD" id="cd00187">
    <property type="entry name" value="TOP4c"/>
    <property type="match status" value="1"/>
</dbReference>
<dbReference type="GO" id="GO:0009330">
    <property type="term" value="C:DNA topoisomerase type II (double strand cut, ATP-hydrolyzing) complex"/>
    <property type="evidence" value="ECO:0007669"/>
    <property type="project" value="TreeGrafter"/>
</dbReference>
<dbReference type="InterPro" id="IPR005743">
    <property type="entry name" value="GyrA"/>
</dbReference>
<sequence>MTERKLNIKPADLKREMESAYLDYSMSVIVSRALPDVRDGLKPVHRRIIYGMQQQGLFPDRKYSKSARLVGEVMGKYHPHGDSAIYDAVVRLAQDFNMRYPLVDGQGNFGSIDGDGAAAPRYTELRMDKLALEMLRDINKDTVDFQDNYDGEEQEPVVLPSRFPNLIVNGSSGIAVGMATNMAPHNLGETIDALIATIDNPNITIEELMKYIKAPDFPTGGNIMGLEEVKNAYTTGRGKVRLRAEARIEESKGRFKIIVTEIPYQVNKSNLIKKIADLVKQKKIEGISDLRDESDRKGMRIVIETKRDANPNIVLNNLYKYTQMQTTFGIINLALVNGVPKVLTLKQLIDHYLVHQEIVVRRRTQFDLNKAKARIHIVEGLLKAIDNIDEIIHIIRTSYDDALEKLMERFGFSEIQAQAILDMRLKRLQGLEKEKLQNEFDELSALIEKLTEILNNRHMLLEIIKDELSEIRTKYADDRRTKILRDDGDFEDMELLEEEDMFITITNKGYIKRISTDAYKVQHRGGRGVNAMGMKDGDFIKDMFATTTHQDLLFFTNKGKVYSLKAYEVPEASRTARGSNIINLIQIDADENVTQVLALDKEKENDQFIIFITKKGKVKKTSLSLYENIRKTGIIAIKFDEGDELIDVKLVEKNEEVIIVTKKGMSLQFNVDQLRDLSRNAIGVKAITLNKDDEVISFDLVKDNEFLAVISENGYGKKTELSNYTTQNRGGKGIRTYKIAKKTGDVACAKALKKDDEILLISKQAEVIRIKAEGISTLSRNTSGVLLKNTDKGEDAIVAVAKYFEE</sequence>
<evidence type="ECO:0000256" key="5">
    <source>
        <dbReference type="ARBA" id="ARBA00023029"/>
    </source>
</evidence>
<dbReference type="InterPro" id="IPR013758">
    <property type="entry name" value="Topo_IIA_A/C_ab"/>
</dbReference>
<keyword evidence="4 9" id="KW-0067">ATP-binding</keyword>
<keyword evidence="3 9" id="KW-0547">Nucleotide-binding</keyword>
<dbReference type="EMBL" id="CP054000">
    <property type="protein sequence ID" value="QKH79092.1"/>
    <property type="molecule type" value="Genomic_DNA"/>
</dbReference>
<dbReference type="GO" id="GO:0034335">
    <property type="term" value="F:DNA negative supercoiling activity"/>
    <property type="evidence" value="ECO:0007669"/>
    <property type="project" value="UniProtKB-ARBA"/>
</dbReference>
<dbReference type="Pfam" id="PF03989">
    <property type="entry name" value="DNA_gyraseA_C"/>
    <property type="match status" value="6"/>
</dbReference>
<dbReference type="InterPro" id="IPR050220">
    <property type="entry name" value="Type_II_DNA_Topoisomerases"/>
</dbReference>
<comment type="subunit">
    <text evidence="9">Heterotetramer, composed of two GyrA and two GyrB chains. In the heterotetramer, GyrA contains the active site tyrosine that forms a transient covalent intermediate with DNA, while GyrB binds cofactors and catalyzes ATP hydrolysis.</text>
</comment>
<feature type="short sequence motif" description="GyrA-box" evidence="9">
    <location>
        <begin position="522"/>
        <end position="528"/>
    </location>
</feature>
<feature type="domain" description="Topo IIA-type catalytic" evidence="11">
    <location>
        <begin position="34"/>
        <end position="501"/>
    </location>
</feature>
<dbReference type="Proteomes" id="UP000502899">
    <property type="component" value="Chromosome"/>
</dbReference>
<dbReference type="GO" id="GO:0006265">
    <property type="term" value="P:DNA topological change"/>
    <property type="evidence" value="ECO:0007669"/>
    <property type="project" value="UniProtKB-UniRule"/>
</dbReference>
<keyword evidence="9" id="KW-0963">Cytoplasm</keyword>
<dbReference type="EC" id="5.6.2.2" evidence="9"/>
<evidence type="ECO:0000256" key="3">
    <source>
        <dbReference type="ARBA" id="ARBA00022741"/>
    </source>
</evidence>
<dbReference type="GO" id="GO:0005694">
    <property type="term" value="C:chromosome"/>
    <property type="evidence" value="ECO:0007669"/>
    <property type="project" value="InterPro"/>
</dbReference>
<comment type="similarity">
    <text evidence="2 9">Belongs to the type II topoisomerase GyrA/ParC subunit family.</text>
</comment>
<dbReference type="InterPro" id="IPR013760">
    <property type="entry name" value="Topo_IIA-like_dom_sf"/>
</dbReference>
<dbReference type="FunFam" id="3.30.1360.40:FF:000002">
    <property type="entry name" value="DNA gyrase subunit A"/>
    <property type="match status" value="1"/>
</dbReference>
<evidence type="ECO:0000259" key="11">
    <source>
        <dbReference type="PROSITE" id="PS52040"/>
    </source>
</evidence>
<evidence type="ECO:0000256" key="1">
    <source>
        <dbReference type="ARBA" id="ARBA00000185"/>
    </source>
</evidence>
<comment type="catalytic activity">
    <reaction evidence="1 9 10">
        <text>ATP-dependent breakage, passage and rejoining of double-stranded DNA.</text>
        <dbReference type="EC" id="5.6.2.2"/>
    </reaction>
</comment>
<dbReference type="GO" id="GO:0005524">
    <property type="term" value="F:ATP binding"/>
    <property type="evidence" value="ECO:0007669"/>
    <property type="project" value="UniProtKB-UniRule"/>
</dbReference>
<evidence type="ECO:0000313" key="13">
    <source>
        <dbReference type="Proteomes" id="UP000502899"/>
    </source>
</evidence>
<dbReference type="SUPFAM" id="SSF101904">
    <property type="entry name" value="GyrA/ParC C-terminal domain-like"/>
    <property type="match status" value="1"/>
</dbReference>
<comment type="miscellaneous">
    <text evidence="9">Few gyrases are as efficient as E.coli at forming negative supercoils. Not all organisms have 2 type II topoisomerases; in organisms with a single type II topoisomerase this enzyme also has to decatenate newly replicated chromosomes.</text>
</comment>
<dbReference type="FunFam" id="3.90.199.10:FF:000001">
    <property type="entry name" value="DNA gyrase subunit A"/>
    <property type="match status" value="1"/>
</dbReference>
<evidence type="ECO:0000256" key="10">
    <source>
        <dbReference type="PROSITE-ProRule" id="PRU01384"/>
    </source>
</evidence>
<dbReference type="SMART" id="SM00434">
    <property type="entry name" value="TOP4c"/>
    <property type="match status" value="1"/>
</dbReference>
<dbReference type="PANTHER" id="PTHR43493:SF5">
    <property type="entry name" value="DNA GYRASE SUBUNIT A, CHLOROPLASTIC_MITOCHONDRIAL"/>
    <property type="match status" value="1"/>
</dbReference>
<feature type="active site" description="O-(5'-phospho-DNA)-tyrosine intermediate" evidence="9 10">
    <location>
        <position position="122"/>
    </location>
</feature>
<dbReference type="InterPro" id="IPR013757">
    <property type="entry name" value="Topo_IIA_A_a_sf"/>
</dbReference>
<evidence type="ECO:0000256" key="7">
    <source>
        <dbReference type="ARBA" id="ARBA00023235"/>
    </source>
</evidence>
<accession>A0A133MVR8</accession>
<dbReference type="SUPFAM" id="SSF56719">
    <property type="entry name" value="Type II DNA topoisomerase"/>
    <property type="match status" value="1"/>
</dbReference>
<dbReference type="NCBIfam" id="TIGR01063">
    <property type="entry name" value="gyrA"/>
    <property type="match status" value="1"/>
</dbReference>
<gene>
    <name evidence="9 12" type="primary">gyrA</name>
    <name evidence="12" type="ORF">FOC70_01375</name>
</gene>
<keyword evidence="7 9" id="KW-0413">Isomerase</keyword>
<evidence type="ECO:0000256" key="9">
    <source>
        <dbReference type="HAMAP-Rule" id="MF_01897"/>
    </source>
</evidence>
<dbReference type="FunFam" id="1.10.268.10:FF:000001">
    <property type="entry name" value="DNA gyrase subunit A"/>
    <property type="match status" value="1"/>
</dbReference>
<keyword evidence="6 9" id="KW-0238">DNA-binding</keyword>
<dbReference type="PANTHER" id="PTHR43493">
    <property type="entry name" value="DNA GYRASE/TOPOISOMERASE SUBUNIT A"/>
    <property type="match status" value="1"/>
</dbReference>
<evidence type="ECO:0000313" key="12">
    <source>
        <dbReference type="EMBL" id="QKH79092.1"/>
    </source>
</evidence>
<dbReference type="HAMAP" id="MF_01897">
    <property type="entry name" value="GyrA"/>
    <property type="match status" value="1"/>
</dbReference>
<evidence type="ECO:0000256" key="2">
    <source>
        <dbReference type="ARBA" id="ARBA00008263"/>
    </source>
</evidence>
<keyword evidence="5 9" id="KW-0799">Topoisomerase</keyword>
<dbReference type="NCBIfam" id="NF004043">
    <property type="entry name" value="PRK05560.1"/>
    <property type="match status" value="1"/>
</dbReference>
<protein>
    <recommendedName>
        <fullName evidence="9">DNA gyrase subunit A</fullName>
        <ecNumber evidence="9">5.6.2.2</ecNumber>
    </recommendedName>
</protein>
<proteinExistence type="inferred from homology"/>
<dbReference type="Gene3D" id="1.10.268.10">
    <property type="entry name" value="Topoisomerase, domain 3"/>
    <property type="match status" value="1"/>
</dbReference>
<dbReference type="GO" id="GO:0003677">
    <property type="term" value="F:DNA binding"/>
    <property type="evidence" value="ECO:0007669"/>
    <property type="project" value="UniProtKB-UniRule"/>
</dbReference>
<dbReference type="GO" id="GO:0006261">
    <property type="term" value="P:DNA-templated DNA replication"/>
    <property type="evidence" value="ECO:0007669"/>
    <property type="project" value="UniProtKB-UniRule"/>
</dbReference>
<dbReference type="OMA" id="THHWLLF"/>
<dbReference type="InterPro" id="IPR006691">
    <property type="entry name" value="GyrA/parC_rep"/>
</dbReference>
<organism evidence="12 13">
    <name type="scientific">Finegoldia magna</name>
    <name type="common">Peptostreptococcus magnus</name>
    <dbReference type="NCBI Taxonomy" id="1260"/>
    <lineage>
        <taxon>Bacteria</taxon>
        <taxon>Bacillati</taxon>
        <taxon>Bacillota</taxon>
        <taxon>Tissierellia</taxon>
        <taxon>Tissierellales</taxon>
        <taxon>Peptoniphilaceae</taxon>
        <taxon>Finegoldia</taxon>
    </lineage>
</organism>
<dbReference type="Pfam" id="PF00521">
    <property type="entry name" value="DNA_topoisoIV"/>
    <property type="match status" value="1"/>
</dbReference>
<dbReference type="InterPro" id="IPR002205">
    <property type="entry name" value="Topo_IIA_dom_A"/>
</dbReference>
<evidence type="ECO:0000256" key="8">
    <source>
        <dbReference type="ARBA" id="ARBA00063644"/>
    </source>
</evidence>
<dbReference type="PROSITE" id="PS52040">
    <property type="entry name" value="TOPO_IIA"/>
    <property type="match status" value="1"/>
</dbReference>
<comment type="subcellular location">
    <subcellularLocation>
        <location evidence="9">Cytoplasm</location>
    </subcellularLocation>
</comment>
<dbReference type="InterPro" id="IPR035516">
    <property type="entry name" value="Gyrase/topoIV_suA_C"/>
</dbReference>
<dbReference type="Gene3D" id="3.30.1360.40">
    <property type="match status" value="1"/>
</dbReference>
<dbReference type="FunFam" id="2.120.10.90:FF:000005">
    <property type="entry name" value="DNA topoisomerase 4 subunit A"/>
    <property type="match status" value="1"/>
</dbReference>
<dbReference type="NCBIfam" id="NF004044">
    <property type="entry name" value="PRK05561.1"/>
    <property type="match status" value="1"/>
</dbReference>
<name>A0A133MVR8_FINMA</name>
<evidence type="ECO:0000256" key="4">
    <source>
        <dbReference type="ARBA" id="ARBA00022840"/>
    </source>
</evidence>
<dbReference type="Gene3D" id="3.90.199.10">
    <property type="entry name" value="Topoisomerase II, domain 5"/>
    <property type="match status" value="1"/>
</dbReference>
<comment type="subunit">
    <text evidence="8">Heterotetramer composed of ParC and ParE.</text>
</comment>